<accession>A0A382MUZ6</accession>
<dbReference type="InterPro" id="IPR016181">
    <property type="entry name" value="Acyl_CoA_acyltransferase"/>
</dbReference>
<organism evidence="1">
    <name type="scientific">marine metagenome</name>
    <dbReference type="NCBI Taxonomy" id="408172"/>
    <lineage>
        <taxon>unclassified sequences</taxon>
        <taxon>metagenomes</taxon>
        <taxon>ecological metagenomes</taxon>
    </lineage>
</organism>
<dbReference type="AlphaFoldDB" id="A0A382MUZ6"/>
<sequence length="99" mass="12004">MSISIEKVSYKNSKDCRILEAALNNWFKNPKELNFIDPRMSYPFNFKKWVLLYYNNPDIKSFACKYNNWIIGISNIKFIQKTKRAHAFHIFVDQEYREK</sequence>
<proteinExistence type="predicted"/>
<feature type="non-terminal residue" evidence="1">
    <location>
        <position position="99"/>
    </location>
</feature>
<dbReference type="Gene3D" id="3.40.630.30">
    <property type="match status" value="1"/>
</dbReference>
<reference evidence="1" key="1">
    <citation type="submission" date="2018-05" db="EMBL/GenBank/DDBJ databases">
        <authorList>
            <person name="Lanie J.A."/>
            <person name="Ng W.-L."/>
            <person name="Kazmierczak K.M."/>
            <person name="Andrzejewski T.M."/>
            <person name="Davidsen T.M."/>
            <person name="Wayne K.J."/>
            <person name="Tettelin H."/>
            <person name="Glass J.I."/>
            <person name="Rusch D."/>
            <person name="Podicherti R."/>
            <person name="Tsui H.-C.T."/>
            <person name="Winkler M.E."/>
        </authorList>
    </citation>
    <scope>NUCLEOTIDE SEQUENCE</scope>
</reference>
<evidence type="ECO:0000313" key="1">
    <source>
        <dbReference type="EMBL" id="SVC52566.1"/>
    </source>
</evidence>
<dbReference type="EMBL" id="UINC01096024">
    <property type="protein sequence ID" value="SVC52566.1"/>
    <property type="molecule type" value="Genomic_DNA"/>
</dbReference>
<evidence type="ECO:0008006" key="2">
    <source>
        <dbReference type="Google" id="ProtNLM"/>
    </source>
</evidence>
<dbReference type="SUPFAM" id="SSF55729">
    <property type="entry name" value="Acyl-CoA N-acyltransferases (Nat)"/>
    <property type="match status" value="1"/>
</dbReference>
<gene>
    <name evidence="1" type="ORF">METZ01_LOCUS305420</name>
</gene>
<name>A0A382MUZ6_9ZZZZ</name>
<protein>
    <recommendedName>
        <fullName evidence="2">N-acetyltransferase domain-containing protein</fullName>
    </recommendedName>
</protein>